<dbReference type="InterPro" id="IPR002123">
    <property type="entry name" value="Plipid/glycerol_acylTrfase"/>
</dbReference>
<proteinExistence type="predicted"/>
<keyword evidence="3" id="KW-1185">Reference proteome</keyword>
<dbReference type="EMBL" id="CP063304">
    <property type="protein sequence ID" value="QOV18896.1"/>
    <property type="molecule type" value="Genomic_DNA"/>
</dbReference>
<evidence type="ECO:0000313" key="2">
    <source>
        <dbReference type="EMBL" id="QOV18896.1"/>
    </source>
</evidence>
<protein>
    <submittedName>
        <fullName evidence="2">1-acyl-sn-glycerol-3-phosphate acyltransferase</fullName>
    </submittedName>
</protein>
<dbReference type="GO" id="GO:0016746">
    <property type="term" value="F:acyltransferase activity"/>
    <property type="evidence" value="ECO:0007669"/>
    <property type="project" value="UniProtKB-KW"/>
</dbReference>
<gene>
    <name evidence="2" type="ORF">INP51_13010</name>
</gene>
<sequence>MIIKDEREQVIDNIRAAILEGDFHRKVEVGDPVLAAVQKEKLLSWYLKEKNTLHFKGKTLAARKAANVATRQINRMTVIRGIEHASMIRSGAIVTSNHFNPIDNTIVRYLAWNLGKDRLPIVSQVTNLAMTGLVGFLMKYADILPISDIPGYITADFEPLLKKELDEKNYVLIYPEQEMWFNYQKPRPLKRGAYYYAAKFQVPVISCFVEMRAQQQLQTPMFHEVQYVMHVLPAIYPDSAKTVRENSFAMCAQDYEQKKHAYEEIRREPLNYTFQEKDIAGWVQPPQTDGFSPKQLAGK</sequence>
<evidence type="ECO:0000259" key="1">
    <source>
        <dbReference type="SMART" id="SM00563"/>
    </source>
</evidence>
<dbReference type="Proteomes" id="UP000593601">
    <property type="component" value="Chromosome"/>
</dbReference>
<accession>A0A7M2REY7</accession>
<dbReference type="RefSeq" id="WP_193735256.1">
    <property type="nucleotide sequence ID" value="NZ_CP063304.1"/>
</dbReference>
<feature type="domain" description="Phospholipid/glycerol acyltransferase" evidence="1">
    <location>
        <begin position="92"/>
        <end position="212"/>
    </location>
</feature>
<dbReference type="AlphaFoldDB" id="A0A7M2REY7"/>
<evidence type="ECO:0000313" key="3">
    <source>
        <dbReference type="Proteomes" id="UP000593601"/>
    </source>
</evidence>
<dbReference type="SMART" id="SM00563">
    <property type="entry name" value="PlsC"/>
    <property type="match status" value="1"/>
</dbReference>
<reference evidence="2 3" key="1">
    <citation type="submission" date="2020-10" db="EMBL/GenBank/DDBJ databases">
        <title>Blautia liquoris sp.nov., isolated from the mud in a fermentation cellar used for the production of Chinese strong-flavoured liquor.</title>
        <authorList>
            <person name="Lu L."/>
        </authorList>
    </citation>
    <scope>NUCLEOTIDE SEQUENCE [LARGE SCALE GENOMIC DNA]</scope>
    <source>
        <strain evidence="2 3">LZLJ-3</strain>
    </source>
</reference>
<name>A0A7M2REY7_9FIRM</name>
<dbReference type="Pfam" id="PF01553">
    <property type="entry name" value="Acyltransferase"/>
    <property type="match status" value="1"/>
</dbReference>
<keyword evidence="2" id="KW-0808">Transferase</keyword>
<keyword evidence="2" id="KW-0012">Acyltransferase</keyword>
<organism evidence="2 3">
    <name type="scientific">Blautia liquoris</name>
    <dbReference type="NCBI Taxonomy" id="2779518"/>
    <lineage>
        <taxon>Bacteria</taxon>
        <taxon>Bacillati</taxon>
        <taxon>Bacillota</taxon>
        <taxon>Clostridia</taxon>
        <taxon>Lachnospirales</taxon>
        <taxon>Lachnospiraceae</taxon>
        <taxon>Blautia</taxon>
    </lineage>
</organism>
<dbReference type="KEGG" id="bliq:INP51_13010"/>